<gene>
    <name evidence="1" type="ORF">SAMN02746009_04185</name>
</gene>
<dbReference type="RefSeq" id="WP_139252474.1">
    <property type="nucleotide sequence ID" value="NZ_FRAS01000045.1"/>
</dbReference>
<reference evidence="2" key="1">
    <citation type="submission" date="2016-11" db="EMBL/GenBank/DDBJ databases">
        <authorList>
            <person name="Varghese N."/>
            <person name="Submissions S."/>
        </authorList>
    </citation>
    <scope>NUCLEOTIDE SEQUENCE [LARGE SCALE GENOMIC DNA]</scope>
    <source>
        <strain evidence="2">DSM 18569</strain>
    </source>
</reference>
<proteinExistence type="predicted"/>
<sequence length="150" mass="16220">MRVSTSLTFHHLTSALRAAGLVLALLVLAPLGAKAQTWMVSTDAYIKMGVMDKFGQLGEYSAKFVVTDQTSGKAYVLVKQVTAGRNGIDVIFPSEATESDYFKTETGEAAQARPGRYVWECQVGGKKVVGGRFSLPETANDVTLLDNKKK</sequence>
<dbReference type="AlphaFoldDB" id="A0A1M7H936"/>
<dbReference type="OrthoDB" id="883012at2"/>
<keyword evidence="2" id="KW-1185">Reference proteome</keyword>
<dbReference type="STRING" id="1121959.SAMN02746009_04185"/>
<evidence type="ECO:0000313" key="1">
    <source>
        <dbReference type="EMBL" id="SHM25054.1"/>
    </source>
</evidence>
<organism evidence="1 2">
    <name type="scientific">Hymenobacter psychrotolerans DSM 18569</name>
    <dbReference type="NCBI Taxonomy" id="1121959"/>
    <lineage>
        <taxon>Bacteria</taxon>
        <taxon>Pseudomonadati</taxon>
        <taxon>Bacteroidota</taxon>
        <taxon>Cytophagia</taxon>
        <taxon>Cytophagales</taxon>
        <taxon>Hymenobacteraceae</taxon>
        <taxon>Hymenobacter</taxon>
    </lineage>
</organism>
<evidence type="ECO:0000313" key="2">
    <source>
        <dbReference type="Proteomes" id="UP000183947"/>
    </source>
</evidence>
<name>A0A1M7H936_9BACT</name>
<dbReference type="EMBL" id="FRAS01000045">
    <property type="protein sequence ID" value="SHM25054.1"/>
    <property type="molecule type" value="Genomic_DNA"/>
</dbReference>
<dbReference type="Proteomes" id="UP000183947">
    <property type="component" value="Unassembled WGS sequence"/>
</dbReference>
<protein>
    <submittedName>
        <fullName evidence="1">Uncharacterized protein</fullName>
    </submittedName>
</protein>
<accession>A0A1M7H936</accession>